<dbReference type="InterPro" id="IPR051945">
    <property type="entry name" value="RRM_MRD1_RNA_proc_ribogen"/>
</dbReference>
<dbReference type="PANTHER" id="PTHR48039:SF5">
    <property type="entry name" value="RNA-BINDING PROTEIN 28"/>
    <property type="match status" value="1"/>
</dbReference>
<dbReference type="InterPro" id="IPR034423">
    <property type="entry name" value="RBM19_RRM5"/>
</dbReference>
<dbReference type="Pfam" id="PF00076">
    <property type="entry name" value="RRM_1"/>
    <property type="match status" value="5"/>
</dbReference>
<name>A0A8J5ZR18_GALPY</name>
<feature type="compositionally biased region" description="Basic and acidic residues" evidence="7">
    <location>
        <begin position="90"/>
        <end position="103"/>
    </location>
</feature>
<dbReference type="InterPro" id="IPR034420">
    <property type="entry name" value="RBM19_RRM4"/>
</dbReference>
<gene>
    <name evidence="9" type="ORF">J0S82_013714</name>
</gene>
<dbReference type="CDD" id="cd12502">
    <property type="entry name" value="RRM2_RMB19"/>
    <property type="match status" value="1"/>
</dbReference>
<dbReference type="CDD" id="cd12569">
    <property type="entry name" value="RRM4_RBM19"/>
    <property type="match status" value="1"/>
</dbReference>
<dbReference type="InterPro" id="IPR034418">
    <property type="entry name" value="RMB19_RRM1"/>
</dbReference>
<dbReference type="FunFam" id="3.30.70.330:FF:000277">
    <property type="entry name" value="RNA binding motif protein 19"/>
    <property type="match status" value="1"/>
</dbReference>
<dbReference type="InterPro" id="IPR034419">
    <property type="entry name" value="RBM19_RRM3"/>
</dbReference>
<evidence type="ECO:0000256" key="2">
    <source>
        <dbReference type="ARBA" id="ARBA00008033"/>
    </source>
</evidence>
<dbReference type="CDD" id="cd12567">
    <property type="entry name" value="RRM3_RBM19"/>
    <property type="match status" value="1"/>
</dbReference>
<dbReference type="OrthoDB" id="439639at2759"/>
<dbReference type="FunFam" id="3.30.70.330:FF:000387">
    <property type="entry name" value="RNA binding motif protein 19"/>
    <property type="match status" value="1"/>
</dbReference>
<keyword evidence="3" id="KW-0677">Repeat</keyword>
<evidence type="ECO:0000256" key="5">
    <source>
        <dbReference type="ARBA" id="ARBA00023242"/>
    </source>
</evidence>
<reference evidence="9" key="1">
    <citation type="journal article" date="2021" name="Evol. Appl.">
        <title>The genome of the Pyrenean desman and the effects of bottlenecks and inbreeding on the genomic landscape of an endangered species.</title>
        <authorList>
            <person name="Escoda L."/>
            <person name="Castresana J."/>
        </authorList>
    </citation>
    <scope>NUCLEOTIDE SEQUENCE</scope>
    <source>
        <strain evidence="9">IBE-C5619</strain>
    </source>
</reference>
<feature type="compositionally biased region" description="Acidic residues" evidence="7">
    <location>
        <begin position="166"/>
        <end position="184"/>
    </location>
</feature>
<dbReference type="SUPFAM" id="SSF54928">
    <property type="entry name" value="RNA-binding domain, RBD"/>
    <property type="match status" value="4"/>
</dbReference>
<dbReference type="InterPro" id="IPR003954">
    <property type="entry name" value="RRM_euk-type"/>
</dbReference>
<organism evidence="9 10">
    <name type="scientific">Galemys pyrenaicus</name>
    <name type="common">Iberian desman</name>
    <name type="synonym">Pyrenean desman</name>
    <dbReference type="NCBI Taxonomy" id="202257"/>
    <lineage>
        <taxon>Eukaryota</taxon>
        <taxon>Metazoa</taxon>
        <taxon>Chordata</taxon>
        <taxon>Craniata</taxon>
        <taxon>Vertebrata</taxon>
        <taxon>Euteleostomi</taxon>
        <taxon>Mammalia</taxon>
        <taxon>Eutheria</taxon>
        <taxon>Laurasiatheria</taxon>
        <taxon>Eulipotyphla</taxon>
        <taxon>Talpidae</taxon>
        <taxon>Galemys</taxon>
    </lineage>
</organism>
<dbReference type="CDD" id="cd12564">
    <property type="entry name" value="RRM1_RBM19"/>
    <property type="match status" value="1"/>
</dbReference>
<dbReference type="PANTHER" id="PTHR48039">
    <property type="entry name" value="RNA-BINDING MOTIF PROTEIN 14B"/>
    <property type="match status" value="1"/>
</dbReference>
<comment type="caution">
    <text evidence="9">The sequence shown here is derived from an EMBL/GenBank/DDBJ whole genome shotgun (WGS) entry which is preliminary data.</text>
</comment>
<dbReference type="Proteomes" id="UP000700334">
    <property type="component" value="Unassembled WGS sequence"/>
</dbReference>
<dbReference type="InterPro" id="IPR012677">
    <property type="entry name" value="Nucleotide-bd_a/b_plait_sf"/>
</dbReference>
<evidence type="ECO:0000313" key="10">
    <source>
        <dbReference type="Proteomes" id="UP000700334"/>
    </source>
</evidence>
<feature type="compositionally biased region" description="Acidic residues" evidence="7">
    <location>
        <begin position="721"/>
        <end position="732"/>
    </location>
</feature>
<evidence type="ECO:0000256" key="4">
    <source>
        <dbReference type="ARBA" id="ARBA00022884"/>
    </source>
</evidence>
<evidence type="ECO:0000256" key="7">
    <source>
        <dbReference type="SAM" id="MobiDB-lite"/>
    </source>
</evidence>
<evidence type="ECO:0000259" key="8">
    <source>
        <dbReference type="PROSITE" id="PS50102"/>
    </source>
</evidence>
<dbReference type="GO" id="GO:0005730">
    <property type="term" value="C:nucleolus"/>
    <property type="evidence" value="ECO:0007669"/>
    <property type="project" value="TreeGrafter"/>
</dbReference>
<feature type="domain" description="RRM" evidence="8">
    <location>
        <begin position="594"/>
        <end position="666"/>
    </location>
</feature>
<feature type="domain" description="RRM" evidence="8">
    <location>
        <begin position="301"/>
        <end position="376"/>
    </location>
</feature>
<dbReference type="EMBL" id="JAGFMF010012286">
    <property type="protein sequence ID" value="KAG8504627.1"/>
    <property type="molecule type" value="Genomic_DNA"/>
</dbReference>
<evidence type="ECO:0000256" key="1">
    <source>
        <dbReference type="ARBA" id="ARBA00004123"/>
    </source>
</evidence>
<feature type="region of interest" description="Disordered" evidence="7">
    <location>
        <begin position="671"/>
        <end position="733"/>
    </location>
</feature>
<dbReference type="InterPro" id="IPR000504">
    <property type="entry name" value="RRM_dom"/>
</dbReference>
<feature type="region of interest" description="Disordered" evidence="7">
    <location>
        <begin position="489"/>
        <end position="521"/>
    </location>
</feature>
<dbReference type="GO" id="GO:0003729">
    <property type="term" value="F:mRNA binding"/>
    <property type="evidence" value="ECO:0007669"/>
    <property type="project" value="TreeGrafter"/>
</dbReference>
<feature type="domain" description="RRM" evidence="8">
    <location>
        <begin position="1"/>
        <end position="67"/>
    </location>
</feature>
<dbReference type="InterPro" id="IPR034417">
    <property type="entry name" value="RMB19_RRM2"/>
</dbReference>
<dbReference type="FunFam" id="3.30.70.330:FF:000297">
    <property type="entry name" value="RNA binding motif protein 19"/>
    <property type="match status" value="1"/>
</dbReference>
<dbReference type="Gene3D" id="3.30.70.330">
    <property type="match status" value="5"/>
</dbReference>
<feature type="region of interest" description="Disordered" evidence="7">
    <location>
        <begin position="71"/>
        <end position="271"/>
    </location>
</feature>
<keyword evidence="10" id="KW-1185">Reference proteome</keyword>
<evidence type="ECO:0000256" key="3">
    <source>
        <dbReference type="ARBA" id="ARBA00022737"/>
    </source>
</evidence>
<dbReference type="InterPro" id="IPR035979">
    <property type="entry name" value="RBD_domain_sf"/>
</dbReference>
<dbReference type="AlphaFoldDB" id="A0A8J5ZR18"/>
<sequence length="907" mass="101254">MKEERFRQLFGAFGTLTDCSLKFTRDGKFRKFGFIGFKSEEEAQRAQDHFHRSFLDTSRITVEFCKSFGDPTKPRAWSKHAQKPSAPKQPSKDRDSVPPETKKGDKKKKAATELEKLKEDTSFQEFLSVHQKRAQAATWANDALDAEPAKGKSKPTSDYLNFDSDSGQESEEEASGEDQEEDDSPEPKAAVQKELSDLDYLKSKMVRARSPSSSEEEESEDEAVNCEDGSEAEEEESCETPTQKDRERTGAPMGSKSHQEASTERPAQPPAAAPKDLTVAVLFFADTQIKPANQKEPTTPYTVKLRGAPFNVTEKNVTEFLAPLKPVAIRIVRNAHGNKTGYIFVDFNSEEEVKKALKCNREYMGRRYIEVFREKSAPAAKGPLRNNAKAWQGRTLAENEEEEDLADSGRLFVRNLPYTSSEEDLQELFSKYGPLSELHYPIDSLTKKPKGFAFVTFMFPEHAVKAYAEVDGQVFQGRMLHVLPSTIKKEASEDAETPGSSSYKKKKESKDKANSSSSHNWNTLFMGPNAVADAIAQKYSASKSQVFDHETKGSVAVRVALGETQLVQEVRRFLLDHGVCLDSFSQAAAERSQTVILVKNLPAGTLAAELQETFGRFGSLGRVLLPEGGITAIVEFLEPLEARKAFRQLAYSKFHHVPLYLEWAPVGVFSSSAPQKKEPQDTPADPVEKDRAEPEAVSDQQTPEDEKSAEGRAGDASAKMEEEEEDDDEEETLPGCTLFIKNLNFSTTEETLKGVFSKVGMVKSCSVSRKKNKTGALLSMGFGFVEYRKPEQAQKALRQLQGHVVDGHQLEVRLSERATRPVVTATARKKQVPRKQTTSKILVRNIPFQANSREIRELFRRWGWAYQSLRGAASTMEAHAASWLPVMRPPLSQTRLPAPEREPPPQS</sequence>
<protein>
    <submittedName>
        <fullName evidence="9">Putative RNA-binding protein 19</fullName>
    </submittedName>
</protein>
<feature type="compositionally biased region" description="Basic and acidic residues" evidence="7">
    <location>
        <begin position="704"/>
        <end position="713"/>
    </location>
</feature>
<keyword evidence="5" id="KW-0539">Nucleus</keyword>
<dbReference type="SMART" id="SM00361">
    <property type="entry name" value="RRM_1"/>
    <property type="match status" value="2"/>
</dbReference>
<dbReference type="PROSITE" id="PS50102">
    <property type="entry name" value="RRM"/>
    <property type="match status" value="5"/>
</dbReference>
<feature type="compositionally biased region" description="Basic and acidic residues" evidence="7">
    <location>
        <begin position="675"/>
        <end position="694"/>
    </location>
</feature>
<evidence type="ECO:0000313" key="9">
    <source>
        <dbReference type="EMBL" id="KAG8504627.1"/>
    </source>
</evidence>
<keyword evidence="4 6" id="KW-0694">RNA-binding</keyword>
<feature type="domain" description="RRM" evidence="8">
    <location>
        <begin position="736"/>
        <end position="817"/>
    </location>
</feature>
<dbReference type="FunFam" id="3.30.70.330:FF:000389">
    <property type="entry name" value="RNA binding motif protein 19"/>
    <property type="match status" value="1"/>
</dbReference>
<comment type="similarity">
    <text evidence="2">Belongs to the RRM MRD1 family.</text>
</comment>
<proteinExistence type="inferred from homology"/>
<comment type="subcellular location">
    <subcellularLocation>
        <location evidence="1">Nucleus</location>
    </subcellularLocation>
</comment>
<feature type="compositionally biased region" description="Acidic residues" evidence="7">
    <location>
        <begin position="214"/>
        <end position="238"/>
    </location>
</feature>
<accession>A0A8J5ZR18</accession>
<dbReference type="CDD" id="cd12318">
    <property type="entry name" value="RRM5_RBM19_like"/>
    <property type="match status" value="1"/>
</dbReference>
<dbReference type="SMART" id="SM00360">
    <property type="entry name" value="RRM"/>
    <property type="match status" value="5"/>
</dbReference>
<evidence type="ECO:0000256" key="6">
    <source>
        <dbReference type="PROSITE-ProRule" id="PRU00176"/>
    </source>
</evidence>
<feature type="domain" description="RRM" evidence="8">
    <location>
        <begin position="409"/>
        <end position="487"/>
    </location>
</feature>
<feature type="compositionally biased region" description="Basic and acidic residues" evidence="7">
    <location>
        <begin position="110"/>
        <end position="121"/>
    </location>
</feature>